<gene>
    <name evidence="13" type="ORF">FPRO05_08948</name>
</gene>
<dbReference type="Pfam" id="PF00076">
    <property type="entry name" value="RRM_1"/>
    <property type="match status" value="2"/>
</dbReference>
<dbReference type="CDD" id="cd12247">
    <property type="entry name" value="RRM2_U1A_like"/>
    <property type="match status" value="1"/>
</dbReference>
<dbReference type="PANTHER" id="PTHR48025:SF1">
    <property type="entry name" value="RRM DOMAIN-CONTAINING PROTEIN"/>
    <property type="match status" value="1"/>
</dbReference>
<dbReference type="GO" id="GO:0008380">
    <property type="term" value="P:RNA splicing"/>
    <property type="evidence" value="ECO:0007669"/>
    <property type="project" value="UniProtKB-KW"/>
</dbReference>
<keyword evidence="7" id="KW-0508">mRNA splicing</keyword>
<reference evidence="13 14" key="1">
    <citation type="submission" date="2017-12" db="EMBL/GenBank/DDBJ databases">
        <title>Genome sequence of the mycotoxigenic crop pathogen Fusarium proliferatum, strain ITEM 2341 from Date Palm.</title>
        <authorList>
            <person name="Almiman B.F."/>
            <person name="Shittu T.A."/>
            <person name="Muthumeenakshi S."/>
            <person name="Baroncelli R."/>
            <person name="Sreenivasaprasada S."/>
        </authorList>
    </citation>
    <scope>NUCLEOTIDE SEQUENCE [LARGE SCALE GENOMIC DNA]</scope>
    <source>
        <strain evidence="13 14">ITEM 2341</strain>
    </source>
</reference>
<keyword evidence="9" id="KW-0687">Ribonucleoprotein</keyword>
<feature type="domain" description="RRM" evidence="12">
    <location>
        <begin position="8"/>
        <end position="87"/>
    </location>
</feature>
<dbReference type="SMART" id="SM00360">
    <property type="entry name" value="RRM"/>
    <property type="match status" value="2"/>
</dbReference>
<dbReference type="InterPro" id="IPR000504">
    <property type="entry name" value="RRM_dom"/>
</dbReference>
<evidence type="ECO:0000256" key="11">
    <source>
        <dbReference type="SAM" id="MobiDB-lite"/>
    </source>
</evidence>
<evidence type="ECO:0000256" key="5">
    <source>
        <dbReference type="ARBA" id="ARBA00022737"/>
    </source>
</evidence>
<dbReference type="InterPro" id="IPR035979">
    <property type="entry name" value="RBD_domain_sf"/>
</dbReference>
<accession>A0A365NI84</accession>
<dbReference type="FunFam" id="3.30.70.330:FF:000029">
    <property type="entry name" value="U2 small nuclear ribonucleoprotein B"/>
    <property type="match status" value="1"/>
</dbReference>
<dbReference type="AlphaFoldDB" id="A0A365NI84"/>
<dbReference type="GO" id="GO:0005681">
    <property type="term" value="C:spliceosomal complex"/>
    <property type="evidence" value="ECO:0007669"/>
    <property type="project" value="UniProtKB-KW"/>
</dbReference>
<comment type="similarity">
    <text evidence="2">Belongs to the RRM U1 A/B'' family.</text>
</comment>
<keyword evidence="5" id="KW-0677">Repeat</keyword>
<comment type="caution">
    <text evidence="13">The sequence shown here is derived from an EMBL/GenBank/DDBJ whole genome shotgun (WGS) entry which is preliminary data.</text>
</comment>
<evidence type="ECO:0000313" key="14">
    <source>
        <dbReference type="Proteomes" id="UP000251714"/>
    </source>
</evidence>
<dbReference type="PANTHER" id="PTHR48025">
    <property type="entry name" value="OS02G0815200 PROTEIN"/>
    <property type="match status" value="1"/>
</dbReference>
<dbReference type="Gene3D" id="3.30.70.330">
    <property type="match status" value="2"/>
</dbReference>
<dbReference type="PROSITE" id="PS50102">
    <property type="entry name" value="RRM"/>
    <property type="match status" value="2"/>
</dbReference>
<organism evidence="13 14">
    <name type="scientific">Gibberella intermedia</name>
    <name type="common">Bulb rot disease fungus</name>
    <name type="synonym">Fusarium proliferatum</name>
    <dbReference type="NCBI Taxonomy" id="948311"/>
    <lineage>
        <taxon>Eukaryota</taxon>
        <taxon>Fungi</taxon>
        <taxon>Dikarya</taxon>
        <taxon>Ascomycota</taxon>
        <taxon>Pezizomycotina</taxon>
        <taxon>Sordariomycetes</taxon>
        <taxon>Hypocreomycetidae</taxon>
        <taxon>Hypocreales</taxon>
        <taxon>Nectriaceae</taxon>
        <taxon>Fusarium</taxon>
        <taxon>Fusarium fujikuroi species complex</taxon>
    </lineage>
</organism>
<evidence type="ECO:0000256" key="10">
    <source>
        <dbReference type="PROSITE-ProRule" id="PRU00176"/>
    </source>
</evidence>
<sequence length="262" mass="29017">MASRMPISTVYVQNLEERVKLDALVDALRTVFAEFGNIVDIVAKKNLRAKGQAFVVYDNPESAQDAITEIDGFELFGKPMKVAFARTQSDKTVELKGNQEDLEQHKRHRQAEKGMINSISHLIPSLTSAGHIDKRKALESAEEQRQINKRGPGSVNDNRPAKAAKSSGLKSTSAAASGSVLDEFLPPNKILFVQNFPEDYDIETLTSVFGRFDGFREVRLVPGRRGIAFVEYEAEQGAITAKENTAGLHLGDKPIKVTYQRQ</sequence>
<comment type="subcellular location">
    <subcellularLocation>
        <location evidence="1">Nucleus</location>
    </subcellularLocation>
</comment>
<dbReference type="FunFam" id="3.30.70.330:FF:000039">
    <property type="entry name" value="U1 small nuclear ribonucleoprotein A"/>
    <property type="match status" value="1"/>
</dbReference>
<evidence type="ECO:0000256" key="1">
    <source>
        <dbReference type="ARBA" id="ARBA00004123"/>
    </source>
</evidence>
<keyword evidence="4" id="KW-0747">Spliceosome</keyword>
<keyword evidence="6 10" id="KW-0694">RNA-binding</keyword>
<evidence type="ECO:0000256" key="7">
    <source>
        <dbReference type="ARBA" id="ARBA00023187"/>
    </source>
</evidence>
<dbReference type="GO" id="GO:0003729">
    <property type="term" value="F:mRNA binding"/>
    <property type="evidence" value="ECO:0007669"/>
    <property type="project" value="TreeGrafter"/>
</dbReference>
<evidence type="ECO:0000256" key="2">
    <source>
        <dbReference type="ARBA" id="ARBA00007243"/>
    </source>
</evidence>
<evidence type="ECO:0000256" key="3">
    <source>
        <dbReference type="ARBA" id="ARBA00022664"/>
    </source>
</evidence>
<evidence type="ECO:0000256" key="4">
    <source>
        <dbReference type="ARBA" id="ARBA00022728"/>
    </source>
</evidence>
<feature type="region of interest" description="Disordered" evidence="11">
    <location>
        <begin position="138"/>
        <end position="172"/>
    </location>
</feature>
<evidence type="ECO:0000256" key="9">
    <source>
        <dbReference type="ARBA" id="ARBA00023274"/>
    </source>
</evidence>
<dbReference type="InterPro" id="IPR050502">
    <property type="entry name" value="Euk_RNA-bind_prot"/>
</dbReference>
<dbReference type="EMBL" id="PKMI01000009">
    <property type="protein sequence ID" value="RBA20503.1"/>
    <property type="molecule type" value="Genomic_DNA"/>
</dbReference>
<dbReference type="InterPro" id="IPR012677">
    <property type="entry name" value="Nucleotide-bd_a/b_plait_sf"/>
</dbReference>
<keyword evidence="3" id="KW-0507">mRNA processing</keyword>
<protein>
    <recommendedName>
        <fullName evidence="12">RRM domain-containing protein</fullName>
    </recommendedName>
</protein>
<dbReference type="GO" id="GO:0006397">
    <property type="term" value="P:mRNA processing"/>
    <property type="evidence" value="ECO:0007669"/>
    <property type="project" value="UniProtKB-KW"/>
</dbReference>
<dbReference type="SUPFAM" id="SSF54928">
    <property type="entry name" value="RNA-binding domain, RBD"/>
    <property type="match status" value="1"/>
</dbReference>
<name>A0A365NI84_GIBIN</name>
<dbReference type="GO" id="GO:0030532">
    <property type="term" value="C:small nuclear ribonucleoprotein complex"/>
    <property type="evidence" value="ECO:0007669"/>
    <property type="project" value="UniProtKB-ARBA"/>
</dbReference>
<evidence type="ECO:0000313" key="13">
    <source>
        <dbReference type="EMBL" id="RBA20503.1"/>
    </source>
</evidence>
<evidence type="ECO:0000256" key="6">
    <source>
        <dbReference type="ARBA" id="ARBA00022884"/>
    </source>
</evidence>
<dbReference type="Proteomes" id="UP000251714">
    <property type="component" value="Unassembled WGS sequence"/>
</dbReference>
<evidence type="ECO:0000256" key="8">
    <source>
        <dbReference type="ARBA" id="ARBA00023242"/>
    </source>
</evidence>
<keyword evidence="8" id="KW-0539">Nucleus</keyword>
<evidence type="ECO:0000259" key="12">
    <source>
        <dbReference type="PROSITE" id="PS50102"/>
    </source>
</evidence>
<feature type="domain" description="RRM" evidence="12">
    <location>
        <begin position="189"/>
        <end position="262"/>
    </location>
</feature>
<proteinExistence type="inferred from homology"/>